<feature type="region of interest" description="Disordered" evidence="6">
    <location>
        <begin position="47"/>
        <end position="66"/>
    </location>
</feature>
<evidence type="ECO:0000259" key="7">
    <source>
        <dbReference type="SMART" id="SM00421"/>
    </source>
</evidence>
<dbReference type="EMBL" id="X54107">
    <property type="protein sequence ID" value="CAA38044.1"/>
    <property type="molecule type" value="Genomic_DNA"/>
</dbReference>
<geneLocation type="plasmid" evidence="8">
    <name>pSCL</name>
</geneLocation>
<sequence length="417" mass="45858">MLEAPRPLSDPTCLARRSDVSIVAERRVVAQVGVRPVVAGLAEQVEEWEREDDAQGPTDGPEGGVRRWSERQRELGARRAVAVPGQRRVTPSYTAPDRVDLRTAEDVPLTPVLAARVAALVEEHGDHLVRYVAARLRDAEWAYWARAEDVAQDVWLDVARGRVPELLEEVPDLPWPRLAAAAKWSLLDNTRTRRRREWLVRVPEDRSADEVLEALAGPGPDSTVCAVDELMEPEPEPGGWAPACYAERIAALPPRQREVLELRCTEGMTTPAIAARLGISRQSVDRALRFAVTALGSPGTVVRQRSRGAGQPLPAGWERVLDRLPNRTQRDVVRLRAGGASFGELGEQLGLHRGYAHELYTRALRSLREMVQDQRLDPVPAAPARSKPKPHPAPAGCARTSCVSGCYLRTARTGAAS</sequence>
<dbReference type="GO" id="GO:0006352">
    <property type="term" value="P:DNA-templated transcription initiation"/>
    <property type="evidence" value="ECO:0007669"/>
    <property type="project" value="InterPro"/>
</dbReference>
<evidence type="ECO:0000256" key="1">
    <source>
        <dbReference type="ARBA" id="ARBA00010641"/>
    </source>
</evidence>
<accession>B5H3U5</accession>
<evidence type="ECO:0000256" key="5">
    <source>
        <dbReference type="ARBA" id="ARBA00023163"/>
    </source>
</evidence>
<accession>Q05075</accession>
<organism evidence="8">
    <name type="scientific">Streptomyces clavuligerus</name>
    <dbReference type="NCBI Taxonomy" id="1901"/>
    <lineage>
        <taxon>Bacteria</taxon>
        <taxon>Bacillati</taxon>
        <taxon>Actinomycetota</taxon>
        <taxon>Actinomycetes</taxon>
        <taxon>Kitasatosporales</taxon>
        <taxon>Streptomycetaceae</taxon>
        <taxon>Streptomyces</taxon>
    </lineage>
</organism>
<dbReference type="Pfam" id="PF08281">
    <property type="entry name" value="Sigma70_r4_2"/>
    <property type="match status" value="1"/>
</dbReference>
<dbReference type="InterPro" id="IPR036388">
    <property type="entry name" value="WH-like_DNA-bd_sf"/>
</dbReference>
<evidence type="ECO:0000256" key="2">
    <source>
        <dbReference type="ARBA" id="ARBA00023015"/>
    </source>
</evidence>
<dbReference type="InterPro" id="IPR013324">
    <property type="entry name" value="RNA_pol_sigma_r3/r4-like"/>
</dbReference>
<reference evidence="8" key="1">
    <citation type="journal article" date="1993" name="J. Bacteriol.">
        <title>Complete nucleotide sequence of a linear plasmid from Streptomyces clavuligerus and characterization of its RNA transcripts.</title>
        <authorList>
            <person name="Wu X."/>
            <person name="Roy K.L."/>
        </authorList>
    </citation>
    <scope>NUCLEOTIDE SEQUENCE [LARGE SCALE GENOMIC DNA]</scope>
    <source>
        <strain evidence="8">NRRL 3585</strain>
        <plasmid evidence="8">pSCL</plasmid>
    </source>
</reference>
<dbReference type="PANTHER" id="PTHR43133:SF8">
    <property type="entry name" value="RNA POLYMERASE SIGMA FACTOR HI_1459-RELATED"/>
    <property type="match status" value="1"/>
</dbReference>
<dbReference type="InterPro" id="IPR000792">
    <property type="entry name" value="Tscrpt_reg_LuxR_C"/>
</dbReference>
<keyword evidence="4" id="KW-0238">DNA-binding</keyword>
<evidence type="ECO:0000256" key="3">
    <source>
        <dbReference type="ARBA" id="ARBA00023082"/>
    </source>
</evidence>
<dbReference type="PIR" id="S30404">
    <property type="entry name" value="S30404"/>
</dbReference>
<feature type="domain" description="HTH luxR-type" evidence="7">
    <location>
        <begin position="249"/>
        <end position="307"/>
    </location>
</feature>
<dbReference type="AlphaFoldDB" id="Q05075"/>
<dbReference type="SMART" id="SM00421">
    <property type="entry name" value="HTH_LUXR"/>
    <property type="match status" value="1"/>
</dbReference>
<dbReference type="PANTHER" id="PTHR43133">
    <property type="entry name" value="RNA POLYMERASE ECF-TYPE SIGMA FACTO"/>
    <property type="match status" value="1"/>
</dbReference>
<keyword evidence="3" id="KW-0731">Sigma factor</keyword>
<name>Q05075_STRCL</name>
<protein>
    <recommendedName>
        <fullName evidence="7">HTH luxR-type domain-containing protein</fullName>
    </recommendedName>
</protein>
<proteinExistence type="inferred from homology"/>
<evidence type="ECO:0000256" key="6">
    <source>
        <dbReference type="SAM" id="MobiDB-lite"/>
    </source>
</evidence>
<keyword evidence="2" id="KW-0805">Transcription regulation</keyword>
<evidence type="ECO:0000313" key="8">
    <source>
        <dbReference type="EMBL" id="CAA38044.1"/>
    </source>
</evidence>
<dbReference type="GO" id="GO:0016987">
    <property type="term" value="F:sigma factor activity"/>
    <property type="evidence" value="ECO:0007669"/>
    <property type="project" value="UniProtKB-KW"/>
</dbReference>
<dbReference type="Gene3D" id="1.10.10.10">
    <property type="entry name" value="Winged helix-like DNA-binding domain superfamily/Winged helix DNA-binding domain"/>
    <property type="match status" value="2"/>
</dbReference>
<dbReference type="InterPro" id="IPR013249">
    <property type="entry name" value="RNA_pol_sigma70_r4_t2"/>
</dbReference>
<dbReference type="SUPFAM" id="SSF88659">
    <property type="entry name" value="Sigma3 and sigma4 domains of RNA polymerase sigma factors"/>
    <property type="match status" value="2"/>
</dbReference>
<keyword evidence="8" id="KW-0614">Plasmid</keyword>
<keyword evidence="5" id="KW-0804">Transcription</keyword>
<feature type="region of interest" description="Disordered" evidence="6">
    <location>
        <begin position="379"/>
        <end position="398"/>
    </location>
</feature>
<evidence type="ECO:0000256" key="4">
    <source>
        <dbReference type="ARBA" id="ARBA00023125"/>
    </source>
</evidence>
<dbReference type="GO" id="GO:0003677">
    <property type="term" value="F:DNA binding"/>
    <property type="evidence" value="ECO:0007669"/>
    <property type="project" value="UniProtKB-KW"/>
</dbReference>
<dbReference type="InterPro" id="IPR039425">
    <property type="entry name" value="RNA_pol_sigma-70-like"/>
</dbReference>
<comment type="similarity">
    <text evidence="1">Belongs to the sigma-70 factor family. ECF subfamily.</text>
</comment>